<evidence type="ECO:0000313" key="2">
    <source>
        <dbReference type="Proteomes" id="UP000285768"/>
    </source>
</evidence>
<reference evidence="1 2" key="1">
    <citation type="submission" date="2019-01" db="EMBL/GenBank/DDBJ databases">
        <title>Leucobacter muris sp. nov. isolated from the nose of a laboratory mouse.</title>
        <authorList>
            <person name="Benga L."/>
            <person name="Sproeer C."/>
            <person name="Schumann P."/>
            <person name="Verbarg S."/>
            <person name="Bunk B."/>
            <person name="Engelhardt E."/>
            <person name="Benten P.M."/>
            <person name="Sager M."/>
        </authorList>
    </citation>
    <scope>NUCLEOTIDE SEQUENCE [LARGE SCALE GENOMIC DNA]</scope>
    <source>
        <strain evidence="1 2">DSM 101948</strain>
    </source>
</reference>
<gene>
    <name evidence="1" type="ORF">Leucomu_05645</name>
</gene>
<keyword evidence="2" id="KW-1185">Reference proteome</keyword>
<accession>A0ABX5QEJ9</accession>
<organism evidence="1 2">
    <name type="scientific">Leucobacter muris</name>
    <dbReference type="NCBI Taxonomy" id="1935379"/>
    <lineage>
        <taxon>Bacteria</taxon>
        <taxon>Bacillati</taxon>
        <taxon>Actinomycetota</taxon>
        <taxon>Actinomycetes</taxon>
        <taxon>Micrococcales</taxon>
        <taxon>Microbacteriaceae</taxon>
        <taxon>Leucobacter</taxon>
    </lineage>
</organism>
<dbReference type="EMBL" id="CP035037">
    <property type="protein sequence ID" value="QAB17471.1"/>
    <property type="molecule type" value="Genomic_DNA"/>
</dbReference>
<protein>
    <submittedName>
        <fullName evidence="1">Uncharacterized protein</fullName>
    </submittedName>
</protein>
<name>A0ABX5QEJ9_9MICO</name>
<dbReference type="RefSeq" id="WP_128386603.1">
    <property type="nucleotide sequence ID" value="NZ_CP035037.1"/>
</dbReference>
<proteinExistence type="predicted"/>
<evidence type="ECO:0000313" key="1">
    <source>
        <dbReference type="EMBL" id="QAB17471.1"/>
    </source>
</evidence>
<dbReference type="Proteomes" id="UP000285768">
    <property type="component" value="Chromosome"/>
</dbReference>
<sequence length="94" mass="10700">MFIPPTAQEARKGEPPIVRVITTSLDDRIHKPETDEDTFAEAAREALAVAHENGYSSVAYDSVSEFMKLFGPSGRLGYEYVWMFTAWDQIEERE</sequence>